<protein>
    <recommendedName>
        <fullName evidence="4">Component of SufBCD complex</fullName>
    </recommendedName>
</protein>
<evidence type="ECO:0008006" key="4">
    <source>
        <dbReference type="Google" id="ProtNLM"/>
    </source>
</evidence>
<gene>
    <name evidence="2" type="ORF">LOM8899_01589</name>
</gene>
<organism evidence="2 3">
    <name type="scientific">Flavimaricola marinus</name>
    <dbReference type="NCBI Taxonomy" id="1819565"/>
    <lineage>
        <taxon>Bacteria</taxon>
        <taxon>Pseudomonadati</taxon>
        <taxon>Pseudomonadota</taxon>
        <taxon>Alphaproteobacteria</taxon>
        <taxon>Rhodobacterales</taxon>
        <taxon>Paracoccaceae</taxon>
        <taxon>Flavimaricola</taxon>
    </lineage>
</organism>
<dbReference type="OrthoDB" id="7847071at2"/>
<keyword evidence="1" id="KW-1133">Transmembrane helix</keyword>
<feature type="transmembrane region" description="Helical" evidence="1">
    <location>
        <begin position="20"/>
        <end position="41"/>
    </location>
</feature>
<dbReference type="RefSeq" id="WP_093991655.1">
    <property type="nucleotide sequence ID" value="NZ_FXZK01000002.1"/>
</dbReference>
<evidence type="ECO:0000256" key="1">
    <source>
        <dbReference type="SAM" id="Phobius"/>
    </source>
</evidence>
<sequence>MDLTKTLIDVIDARSFSNLWYWIVLAVSWSTASHYVVGVPFDMITRAKRQGGEAFDDLVNLVGINTRRLLYIGQVSGLVILGFWAFVMTALLMLAFWYWIEFAQAVVLLAVPMTFVGILTFKTAQKIEAEQPRGPDLLKRLMRHRFYTHLIGMVSIFVTALFGMYQNLYVVQGFGG</sequence>
<dbReference type="Proteomes" id="UP000201613">
    <property type="component" value="Unassembled WGS sequence"/>
</dbReference>
<keyword evidence="3" id="KW-1185">Reference proteome</keyword>
<keyword evidence="1" id="KW-0812">Transmembrane</keyword>
<accession>A0A238LDF9</accession>
<name>A0A238LDF9_9RHOB</name>
<feature type="transmembrane region" description="Helical" evidence="1">
    <location>
        <begin position="146"/>
        <end position="165"/>
    </location>
</feature>
<evidence type="ECO:0000313" key="2">
    <source>
        <dbReference type="EMBL" id="SMY07454.1"/>
    </source>
</evidence>
<dbReference type="AlphaFoldDB" id="A0A238LDF9"/>
<proteinExistence type="predicted"/>
<dbReference type="EMBL" id="FXZK01000002">
    <property type="protein sequence ID" value="SMY07454.1"/>
    <property type="molecule type" value="Genomic_DNA"/>
</dbReference>
<feature type="transmembrane region" description="Helical" evidence="1">
    <location>
        <begin position="106"/>
        <end position="125"/>
    </location>
</feature>
<feature type="transmembrane region" description="Helical" evidence="1">
    <location>
        <begin position="77"/>
        <end position="100"/>
    </location>
</feature>
<keyword evidence="1" id="KW-0472">Membrane</keyword>
<reference evidence="2 3" key="1">
    <citation type="submission" date="2017-05" db="EMBL/GenBank/DDBJ databases">
        <authorList>
            <person name="Song R."/>
            <person name="Chenine A.L."/>
            <person name="Ruprecht R.M."/>
        </authorList>
    </citation>
    <scope>NUCLEOTIDE SEQUENCE [LARGE SCALE GENOMIC DNA]</scope>
    <source>
        <strain evidence="2 3">CECT 8899</strain>
    </source>
</reference>
<evidence type="ECO:0000313" key="3">
    <source>
        <dbReference type="Proteomes" id="UP000201613"/>
    </source>
</evidence>